<feature type="compositionally biased region" description="Polar residues" evidence="2">
    <location>
        <begin position="208"/>
        <end position="218"/>
    </location>
</feature>
<feature type="compositionally biased region" description="Polar residues" evidence="2">
    <location>
        <begin position="765"/>
        <end position="786"/>
    </location>
</feature>
<feature type="compositionally biased region" description="Low complexity" evidence="2">
    <location>
        <begin position="814"/>
        <end position="824"/>
    </location>
</feature>
<evidence type="ECO:0000256" key="1">
    <source>
        <dbReference type="SAM" id="Coils"/>
    </source>
</evidence>
<feature type="compositionally biased region" description="Low complexity" evidence="2">
    <location>
        <begin position="508"/>
        <end position="520"/>
    </location>
</feature>
<feature type="region of interest" description="Disordered" evidence="2">
    <location>
        <begin position="190"/>
        <end position="263"/>
    </location>
</feature>
<dbReference type="Proteomes" id="UP001049176">
    <property type="component" value="Chromosome 1"/>
</dbReference>
<evidence type="ECO:0000313" key="4">
    <source>
        <dbReference type="Proteomes" id="UP001049176"/>
    </source>
</evidence>
<evidence type="ECO:0000256" key="2">
    <source>
        <dbReference type="SAM" id="MobiDB-lite"/>
    </source>
</evidence>
<reference evidence="3" key="1">
    <citation type="journal article" date="2021" name="Genome Biol. Evol.">
        <title>The assembled and annotated genome of the fairy-ring fungus Marasmius oreades.</title>
        <authorList>
            <person name="Hiltunen M."/>
            <person name="Ament-Velasquez S.L."/>
            <person name="Johannesson H."/>
        </authorList>
    </citation>
    <scope>NUCLEOTIDE SEQUENCE</scope>
    <source>
        <strain evidence="3">03SP1</strain>
    </source>
</reference>
<evidence type="ECO:0000313" key="3">
    <source>
        <dbReference type="EMBL" id="KAG7098265.1"/>
    </source>
</evidence>
<feature type="region of interest" description="Disordered" evidence="2">
    <location>
        <begin position="133"/>
        <end position="178"/>
    </location>
</feature>
<accession>A0A9P8AED6</accession>
<feature type="compositionally biased region" description="Low complexity" evidence="2">
    <location>
        <begin position="190"/>
        <end position="207"/>
    </location>
</feature>
<feature type="region of interest" description="Disordered" evidence="2">
    <location>
        <begin position="356"/>
        <end position="671"/>
    </location>
</feature>
<feature type="compositionally biased region" description="Low complexity" evidence="2">
    <location>
        <begin position="220"/>
        <end position="249"/>
    </location>
</feature>
<protein>
    <submittedName>
        <fullName evidence="3">Uncharacterized protein</fullName>
    </submittedName>
</protein>
<feature type="region of interest" description="Disordered" evidence="2">
    <location>
        <begin position="1"/>
        <end position="97"/>
    </location>
</feature>
<keyword evidence="1" id="KW-0175">Coiled coil</keyword>
<dbReference type="RefSeq" id="XP_043014735.1">
    <property type="nucleotide sequence ID" value="XM_043146035.1"/>
</dbReference>
<name>A0A9P8AED6_9AGAR</name>
<feature type="coiled-coil region" evidence="1">
    <location>
        <begin position="287"/>
        <end position="314"/>
    </location>
</feature>
<dbReference type="OrthoDB" id="3070877at2759"/>
<organism evidence="3 4">
    <name type="scientific">Marasmius oreades</name>
    <name type="common">fairy-ring Marasmius</name>
    <dbReference type="NCBI Taxonomy" id="181124"/>
    <lineage>
        <taxon>Eukaryota</taxon>
        <taxon>Fungi</taxon>
        <taxon>Dikarya</taxon>
        <taxon>Basidiomycota</taxon>
        <taxon>Agaricomycotina</taxon>
        <taxon>Agaricomycetes</taxon>
        <taxon>Agaricomycetidae</taxon>
        <taxon>Agaricales</taxon>
        <taxon>Marasmiineae</taxon>
        <taxon>Marasmiaceae</taxon>
        <taxon>Marasmius</taxon>
    </lineage>
</organism>
<feature type="compositionally biased region" description="Low complexity" evidence="2">
    <location>
        <begin position="644"/>
        <end position="661"/>
    </location>
</feature>
<keyword evidence="4" id="KW-1185">Reference proteome</keyword>
<dbReference type="GeneID" id="66069303"/>
<dbReference type="AlphaFoldDB" id="A0A9P8AED6"/>
<feature type="compositionally biased region" description="Basic and acidic residues" evidence="2">
    <location>
        <begin position="11"/>
        <end position="21"/>
    </location>
</feature>
<gene>
    <name evidence="3" type="ORF">E1B28_000227</name>
</gene>
<comment type="caution">
    <text evidence="3">The sequence shown here is derived from an EMBL/GenBank/DDBJ whole genome shotgun (WGS) entry which is preliminary data.</text>
</comment>
<feature type="region of interest" description="Disordered" evidence="2">
    <location>
        <begin position="761"/>
        <end position="832"/>
    </location>
</feature>
<feature type="compositionally biased region" description="Polar residues" evidence="2">
    <location>
        <begin position="540"/>
        <end position="555"/>
    </location>
</feature>
<feature type="compositionally biased region" description="Polar residues" evidence="2">
    <location>
        <begin position="600"/>
        <end position="643"/>
    </location>
</feature>
<feature type="compositionally biased region" description="Basic and acidic residues" evidence="2">
    <location>
        <begin position="797"/>
        <end position="806"/>
    </location>
</feature>
<proteinExistence type="predicted"/>
<sequence>MCSVSPKYHHRQQDHLPRKMPYDNMKQLLSKPAVIPTLAGPSESGGYSPSAQREGGADISTQPKRRTVSEETTSRALGSLKSLGRGHHSVSDTGGMRYSNWVPPWNVDAESSTEGLTSPKRLGFFSRSPSLTRKYVSDGENVSSGNGKGKEKDKKYRGVLRRKPSLNRPTSPISSDFKPPIFASGLASLSSPFSSSFLSPSSANPTSPHSFSHSQISTLRPPNRSSKSNSFSPSPSRGSSRNSSRSRVSTQEGKHSSVNMTPAEEVMLAYKNQMEIERSIERSFEEAERKAIEARRLSDEKEMAREELERGREQIRMVQGGIVTPIQPSHGRSPASLVPEITPPTPYYTVVGSTFGRAVPAGGEDEGEEHGSSGPAVGGLSQASYSKGRHRTASVSVGASKPSKDPHGFGKTLGRKLSLKWNGLKGSKHESFDPEFGGHPSLHEKRFSGRRATSPATPDKGAYTALRLSIERPYATTPRVPSHRPGGESVDAAGSPKLHSASPPGPPSTSTSSPGSTGSPESKVGFRSIIRRLSTGALRDQNQNRSKNFARSDPNTCPPPVPALPQGVVSMIKTGSASKPTVANVPGNPIRKVRDRRANSDNSAYRRPQTSTGTPQTVLPISSGSSTTTSNRPSTATRSSSPERYSGSPRSTRSSTSSYGREAPPLPTSPNIKADLPRYILSPAELTALQNHESNSTILEGGKKLPIPPYQRRLQTPQTEDLGSPSPTIPEFSTVSPINAFKKSTPGRPATSAGVVRALAPPFSMRNSQRPTTASDSPTSPLSRTTPLVPIYSGYVRNDDGRHPSPKDIPLPPSRKSTSSIIPKPSSPHEGRISTEEIWEGLLQKSARAGGTLHIYTDRLESDNLRFSVTDSD</sequence>
<dbReference type="KEGG" id="more:E1B28_000227"/>
<dbReference type="EMBL" id="CM032181">
    <property type="protein sequence ID" value="KAG7098265.1"/>
    <property type="molecule type" value="Genomic_DNA"/>
</dbReference>